<dbReference type="InterPro" id="IPR036709">
    <property type="entry name" value="Autotransporte_beta_dom_sf"/>
</dbReference>
<gene>
    <name evidence="1" type="ORF">HKW67_07505</name>
</gene>
<dbReference type="AlphaFoldDB" id="A0A6M4IL37"/>
<name>A0A6M4IL37_9BACT</name>
<dbReference type="RefSeq" id="WP_171224790.1">
    <property type="nucleotide sequence ID" value="NZ_CP053085.1"/>
</dbReference>
<evidence type="ECO:0000313" key="2">
    <source>
        <dbReference type="Proteomes" id="UP000500938"/>
    </source>
</evidence>
<accession>A0A6M4IL37</accession>
<proteinExistence type="predicted"/>
<evidence type="ECO:0000313" key="1">
    <source>
        <dbReference type="EMBL" id="QJR35360.1"/>
    </source>
</evidence>
<reference evidence="1 2" key="1">
    <citation type="submission" date="2020-05" db="EMBL/GenBank/DDBJ databases">
        <title>Complete genome sequence of Gemmatimonas greenlandica TET16.</title>
        <authorList>
            <person name="Zeng Y."/>
        </authorList>
    </citation>
    <scope>NUCLEOTIDE SEQUENCE [LARGE SCALE GENOMIC DNA]</scope>
    <source>
        <strain evidence="1 2">TET16</strain>
    </source>
</reference>
<organism evidence="1 2">
    <name type="scientific">Gemmatimonas groenlandica</name>
    <dbReference type="NCBI Taxonomy" id="2732249"/>
    <lineage>
        <taxon>Bacteria</taxon>
        <taxon>Pseudomonadati</taxon>
        <taxon>Gemmatimonadota</taxon>
        <taxon>Gemmatimonadia</taxon>
        <taxon>Gemmatimonadales</taxon>
        <taxon>Gemmatimonadaceae</taxon>
        <taxon>Gemmatimonas</taxon>
    </lineage>
</organism>
<protein>
    <submittedName>
        <fullName evidence="1">Autotransporter domain-containing protein</fullName>
    </submittedName>
</protein>
<dbReference type="Proteomes" id="UP000500938">
    <property type="component" value="Chromosome"/>
</dbReference>
<dbReference type="Gene3D" id="2.40.128.130">
    <property type="entry name" value="Autotransporter beta-domain"/>
    <property type="match status" value="1"/>
</dbReference>
<keyword evidence="2" id="KW-1185">Reference proteome</keyword>
<dbReference type="SUPFAM" id="SSF103515">
    <property type="entry name" value="Autotransporter"/>
    <property type="match status" value="1"/>
</dbReference>
<dbReference type="KEGG" id="ggr:HKW67_07505"/>
<dbReference type="EMBL" id="CP053085">
    <property type="protein sequence ID" value="QJR35360.1"/>
    <property type="molecule type" value="Genomic_DNA"/>
</dbReference>
<sequence>MSKSSLRIGVTSVVLLSTPCLVEAQTCLGLADQRIVSQSLAGAAGASGELRRLVGQYTLSGEHVFGGLSGSYIATEQRTAPGAVVGAELGYTTALPGGFSVCPRAQLNWHSARGGMADFSTASLGLALGRAIPIVGAFSIVPSLQGGIANRSGGPIGTFNVTATTKLPPNNRTFGEMGVGLGFRFGDLLTVRPSYARPFGLGAGVNGGYDETYSLSISVGRKRR</sequence>